<evidence type="ECO:0000256" key="11">
    <source>
        <dbReference type="ARBA" id="ARBA00022982"/>
    </source>
</evidence>
<evidence type="ECO:0000256" key="14">
    <source>
        <dbReference type="ARBA" id="ARBA00032828"/>
    </source>
</evidence>
<evidence type="ECO:0000256" key="13">
    <source>
        <dbReference type="ARBA" id="ARBA00032628"/>
    </source>
</evidence>
<keyword evidence="7" id="KW-0285">Flavoprotein</keyword>
<evidence type="ECO:0000256" key="6">
    <source>
        <dbReference type="ARBA" id="ARBA00022448"/>
    </source>
</evidence>
<dbReference type="PANTHER" id="PTHR10513">
    <property type="entry name" value="DEOXYNUCLEOSIDE KINASE"/>
    <property type="match status" value="1"/>
</dbReference>
<evidence type="ECO:0000256" key="3">
    <source>
        <dbReference type="ARBA" id="ARBA00004305"/>
    </source>
</evidence>
<dbReference type="EMBL" id="UXUI01008768">
    <property type="protein sequence ID" value="VDD92338.1"/>
    <property type="molecule type" value="Genomic_DNA"/>
</dbReference>
<dbReference type="SUPFAM" id="SSF52540">
    <property type="entry name" value="P-loop containing nucleoside triphosphate hydrolases"/>
    <property type="match status" value="1"/>
</dbReference>
<dbReference type="AlphaFoldDB" id="A0A0N4VAS0"/>
<dbReference type="InterPro" id="IPR050566">
    <property type="entry name" value="Deoxyribonucleoside_kinase"/>
</dbReference>
<evidence type="ECO:0000256" key="1">
    <source>
        <dbReference type="ARBA" id="ARBA00001974"/>
    </source>
</evidence>
<dbReference type="PIRSF" id="PIRSF000543">
    <property type="entry name" value="NADH_UQ_42KD"/>
    <property type="match status" value="1"/>
</dbReference>
<organism evidence="18">
    <name type="scientific">Enterobius vermicularis</name>
    <name type="common">Human pinworm</name>
    <dbReference type="NCBI Taxonomy" id="51028"/>
    <lineage>
        <taxon>Eukaryota</taxon>
        <taxon>Metazoa</taxon>
        <taxon>Ecdysozoa</taxon>
        <taxon>Nematoda</taxon>
        <taxon>Chromadorea</taxon>
        <taxon>Rhabditida</taxon>
        <taxon>Spirurina</taxon>
        <taxon>Oxyuridomorpha</taxon>
        <taxon>Oxyuroidea</taxon>
        <taxon>Oxyuridae</taxon>
        <taxon>Enterobius</taxon>
    </lineage>
</organism>
<dbReference type="OrthoDB" id="17400at2759"/>
<evidence type="ECO:0000313" key="16">
    <source>
        <dbReference type="EMBL" id="VDD92338.1"/>
    </source>
</evidence>
<gene>
    <name evidence="16" type="ORF">EVEC_LOCUS7089</name>
</gene>
<sequence length="444" mass="52353">MSLTGTFLRSCTCRFLAAKPAAGLGLPHAIDGQQRRTIVTKNMLVLPDDHAAREPWPYQEKGYSWFHAIYDRTQKRFNTNSKLITVEGNIGCEKSSFAKELADRLGFYYIPEFKMEKLLIDRYGQDLRDFYHLFPKRFRFFDDEMFYKDPMSDMTAVMRDFIFKCRFDELLNAVAHILNTGQGVVLENCIYSDLVYANAMRAKNYIGPEYFKRYYYIRKRALPQLFFWPHLVIYLDTPVSVCLENVRKEGNVNKANTIDETYLQTIAESYKDVLTEAKRQSKILVYDWSKPGDVDTVIEDIEAIDFDFFEWHSGDVFETWHTPQDEMAWTERRIKVTNKYAARVITFDNIPVHEAGELYINPRDAAQFINVMITQVLKSRYGYGYNKERGDPPKGFWAFRTGHTRPEPWYDYYLREAWLDNAYSHETLLYPDGETYDPDYLHSH</sequence>
<comment type="subcellular location">
    <subcellularLocation>
        <location evidence="3">Mitochondrion matrix</location>
    </subcellularLocation>
</comment>
<dbReference type="PANTHER" id="PTHR10513:SF15">
    <property type="entry name" value="NADH DEHYDROGENASE [UBIQUINONE] 1 ALPHA SUBCOMPLEX SUBUNIT 10, MITOCHONDRIAL"/>
    <property type="match status" value="1"/>
</dbReference>
<reference evidence="18" key="1">
    <citation type="submission" date="2017-02" db="UniProtKB">
        <authorList>
            <consortium name="WormBaseParasite"/>
        </authorList>
    </citation>
    <scope>IDENTIFICATION</scope>
</reference>
<dbReference type="Proteomes" id="UP000274131">
    <property type="component" value="Unassembled WGS sequence"/>
</dbReference>
<evidence type="ECO:0000256" key="12">
    <source>
        <dbReference type="ARBA" id="ARBA00023128"/>
    </source>
</evidence>
<reference evidence="16 17" key="2">
    <citation type="submission" date="2018-10" db="EMBL/GenBank/DDBJ databases">
        <authorList>
            <consortium name="Pathogen Informatics"/>
        </authorList>
    </citation>
    <scope>NUCLEOTIDE SEQUENCE [LARGE SCALE GENOMIC DNA]</scope>
</reference>
<proteinExistence type="inferred from homology"/>
<keyword evidence="10" id="KW-0809">Transit peptide</keyword>
<dbReference type="Gene3D" id="3.40.50.300">
    <property type="entry name" value="P-loop containing nucleotide triphosphate hydrolases"/>
    <property type="match status" value="1"/>
</dbReference>
<dbReference type="GO" id="GO:0006120">
    <property type="term" value="P:mitochondrial electron transport, NADH to ubiquinone"/>
    <property type="evidence" value="ECO:0007669"/>
    <property type="project" value="InterPro"/>
</dbReference>
<dbReference type="GO" id="GO:0005759">
    <property type="term" value="C:mitochondrial matrix"/>
    <property type="evidence" value="ECO:0007669"/>
    <property type="project" value="UniProtKB-SubCell"/>
</dbReference>
<keyword evidence="11" id="KW-0249">Electron transport</keyword>
<evidence type="ECO:0000256" key="8">
    <source>
        <dbReference type="ARBA" id="ARBA00022660"/>
    </source>
</evidence>
<dbReference type="InterPro" id="IPR027417">
    <property type="entry name" value="P-loop_NTPase"/>
</dbReference>
<comment type="cofactor">
    <cofactor evidence="1">
        <name>FAD</name>
        <dbReference type="ChEBI" id="CHEBI:57692"/>
    </cofactor>
</comment>
<dbReference type="STRING" id="51028.A0A0N4VAS0"/>
<evidence type="ECO:0000256" key="9">
    <source>
        <dbReference type="ARBA" id="ARBA00022827"/>
    </source>
</evidence>
<keyword evidence="17" id="KW-1185">Reference proteome</keyword>
<keyword evidence="12" id="KW-0496">Mitochondrion</keyword>
<dbReference type="InterPro" id="IPR015828">
    <property type="entry name" value="NDUFA10"/>
</dbReference>
<dbReference type="InterPro" id="IPR031314">
    <property type="entry name" value="DNK_dom"/>
</dbReference>
<dbReference type="WBParaSite" id="EVEC_0000758701-mRNA-1">
    <property type="protein sequence ID" value="EVEC_0000758701-mRNA-1"/>
    <property type="gene ID" value="EVEC_0000758701"/>
</dbReference>
<evidence type="ECO:0000256" key="5">
    <source>
        <dbReference type="ARBA" id="ARBA00017279"/>
    </source>
</evidence>
<protein>
    <recommendedName>
        <fullName evidence="5">NADH dehydrogenase [ubiquinone] 1 alpha subcomplex subunit 10, mitochondrial</fullName>
    </recommendedName>
    <alternativeName>
        <fullName evidence="14">Complex I-42kD</fullName>
    </alternativeName>
    <alternativeName>
        <fullName evidence="13">NADH-ubiquinone oxidoreductase 42 kDa subunit</fullName>
    </alternativeName>
</protein>
<evidence type="ECO:0000256" key="10">
    <source>
        <dbReference type="ARBA" id="ARBA00022946"/>
    </source>
</evidence>
<dbReference type="Pfam" id="PF01712">
    <property type="entry name" value="dNK"/>
    <property type="match status" value="1"/>
</dbReference>
<evidence type="ECO:0000313" key="17">
    <source>
        <dbReference type="Proteomes" id="UP000274131"/>
    </source>
</evidence>
<keyword evidence="9" id="KW-0274">FAD</keyword>
<evidence type="ECO:0000313" key="18">
    <source>
        <dbReference type="WBParaSite" id="EVEC_0000758701-mRNA-1"/>
    </source>
</evidence>
<comment type="function">
    <text evidence="2">Accessory subunit of the mitochondrial membrane respiratory chain NADH dehydrogenase (Complex I), that is believed not to be involved in catalysis. Complex I functions in the transfer of electrons from NADH to the respiratory chain. The immediate electron acceptor for the enzyme is believed to be ubiquinone.</text>
</comment>
<name>A0A0N4VAS0_ENTVE</name>
<evidence type="ECO:0000256" key="7">
    <source>
        <dbReference type="ARBA" id="ARBA00022630"/>
    </source>
</evidence>
<keyword evidence="8" id="KW-0679">Respiratory chain</keyword>
<feature type="domain" description="Deoxynucleoside kinase" evidence="15">
    <location>
        <begin position="84"/>
        <end position="321"/>
    </location>
</feature>
<evidence type="ECO:0000259" key="15">
    <source>
        <dbReference type="Pfam" id="PF01712"/>
    </source>
</evidence>
<accession>A0A0N4VAS0</accession>
<keyword evidence="6" id="KW-0813">Transport</keyword>
<comment type="similarity">
    <text evidence="4">Belongs to the complex I NDUFA10 subunit family.</text>
</comment>
<evidence type="ECO:0000256" key="2">
    <source>
        <dbReference type="ARBA" id="ARBA00003195"/>
    </source>
</evidence>
<evidence type="ECO:0000256" key="4">
    <source>
        <dbReference type="ARBA" id="ARBA00008606"/>
    </source>
</evidence>